<sequence length="586" mass="66186">MAGHSLQAVAQLGTSLASKLNLHSEGCRKSRQRLPKLVSLINSTASTIRQIHDLMQQNDKIFTEACVKDINSFAAKCRAIYVGVLTLIAKKTQSVSGDKDAKTLSAEQIEELLACLANMSVWRTEAWNWLEPRLKICQQELKQVKFELVLRYLLGSIARLQMETMIRSPGAWENENSLRCFAENVAERRVMYYKSYNRRRAAWNKAPSPKPSFDDVRSVYSTSTTSTAVLSPRVTVIDGDSFDEKAKTDTTDTSKQSPEVTVENTIQNKQSDNSSRNWFQRLFSSSPREDWKNEDIMAFVLDMSHANKLITRLELDDKELKVNLSKLTSSRLWKRRPNLVEQYSALDQNVRQDVDNAIIVAKRKSTREMTLVAMVAKKSDSQKAADKGSGFHYAPDLNVTLYFKLGAEFEPIYLIDQERRLELPYTSCATYKMMRDLMTQTNWAPGVAHHITAGRYDLCTEDGLAVMLGTWDSVRRPGMTLTLKIWPPPGPPGPPGPPRPRMCPPPPMGYVPPVKKYSQEMKETYHEMVELLGLSEGCVPDQETVKSGLGDLLRLWTNAIDPHTEDCSDCASFMMSYTSSSSEYSD</sequence>
<dbReference type="InterPro" id="IPR054464">
    <property type="entry name" value="ULD_fung"/>
</dbReference>
<keyword evidence="4" id="KW-1185">Reference proteome</keyword>
<dbReference type="AlphaFoldDB" id="A0A8H6DGZ7"/>
<evidence type="ECO:0000259" key="2">
    <source>
        <dbReference type="Pfam" id="PF22893"/>
    </source>
</evidence>
<feature type="region of interest" description="Disordered" evidence="1">
    <location>
        <begin position="241"/>
        <end position="260"/>
    </location>
</feature>
<accession>A0A8H6DGZ7</accession>
<evidence type="ECO:0000313" key="4">
    <source>
        <dbReference type="Proteomes" id="UP000532311"/>
    </source>
</evidence>
<reference evidence="3 4" key="1">
    <citation type="submission" date="2020-05" db="EMBL/GenBank/DDBJ databases">
        <title>Identification and distribution of gene clusters putatively required for synthesis of sphingolipid metabolism inhibitors in phylogenetically diverse species of the filamentous fungus Fusarium.</title>
        <authorList>
            <person name="Kim H.-S."/>
            <person name="Busman M."/>
            <person name="Brown D.W."/>
            <person name="Divon H."/>
            <person name="Uhlig S."/>
            <person name="Proctor R.H."/>
        </authorList>
    </citation>
    <scope>NUCLEOTIDE SEQUENCE [LARGE SCALE GENOMIC DNA]</scope>
    <source>
        <strain evidence="3 4">NRRL 26131</strain>
    </source>
</reference>
<gene>
    <name evidence="3" type="ORF">FGLOB1_2639</name>
</gene>
<dbReference type="EMBL" id="JAAQPF010000097">
    <property type="protein sequence ID" value="KAF5716250.1"/>
    <property type="molecule type" value="Genomic_DNA"/>
</dbReference>
<dbReference type="Pfam" id="PF22893">
    <property type="entry name" value="ULD_2"/>
    <property type="match status" value="1"/>
</dbReference>
<feature type="domain" description="Ubiquitin-like" evidence="2">
    <location>
        <begin position="410"/>
        <end position="488"/>
    </location>
</feature>
<comment type="caution">
    <text evidence="3">The sequence shown here is derived from an EMBL/GenBank/DDBJ whole genome shotgun (WGS) entry which is preliminary data.</text>
</comment>
<dbReference type="Proteomes" id="UP000532311">
    <property type="component" value="Unassembled WGS sequence"/>
</dbReference>
<name>A0A8H6DGZ7_9HYPO</name>
<protein>
    <recommendedName>
        <fullName evidence="2">Ubiquitin-like domain-containing protein</fullName>
    </recommendedName>
</protein>
<evidence type="ECO:0000256" key="1">
    <source>
        <dbReference type="SAM" id="MobiDB-lite"/>
    </source>
</evidence>
<organism evidence="3 4">
    <name type="scientific">Fusarium globosum</name>
    <dbReference type="NCBI Taxonomy" id="78864"/>
    <lineage>
        <taxon>Eukaryota</taxon>
        <taxon>Fungi</taxon>
        <taxon>Dikarya</taxon>
        <taxon>Ascomycota</taxon>
        <taxon>Pezizomycotina</taxon>
        <taxon>Sordariomycetes</taxon>
        <taxon>Hypocreomycetidae</taxon>
        <taxon>Hypocreales</taxon>
        <taxon>Nectriaceae</taxon>
        <taxon>Fusarium</taxon>
        <taxon>Fusarium fujikuroi species complex</taxon>
    </lineage>
</organism>
<proteinExistence type="predicted"/>
<feature type="compositionally biased region" description="Basic and acidic residues" evidence="1">
    <location>
        <begin position="242"/>
        <end position="252"/>
    </location>
</feature>
<evidence type="ECO:0000313" key="3">
    <source>
        <dbReference type="EMBL" id="KAF5716250.1"/>
    </source>
</evidence>